<accession>A0A1U7Y849</accession>
<dbReference type="InterPro" id="IPR036388">
    <property type="entry name" value="WH-like_DNA-bd_sf"/>
</dbReference>
<evidence type="ECO:0000256" key="9">
    <source>
        <dbReference type="RuleBase" id="RU004020"/>
    </source>
</evidence>
<dbReference type="OrthoDB" id="60033at2759"/>
<keyword evidence="5" id="KW-0346">Stress response</keyword>
<dbReference type="PRINTS" id="PR00056">
    <property type="entry name" value="HSFDOMAIN"/>
</dbReference>
<dbReference type="PANTHER" id="PTHR10015">
    <property type="entry name" value="HEAT SHOCK TRANSCRIPTION FACTOR"/>
    <property type="match status" value="1"/>
</dbReference>
<dbReference type="Gene3D" id="1.10.10.10">
    <property type="entry name" value="Winged helix-like DNA-binding domain superfamily/Winged helix DNA-binding domain"/>
    <property type="match status" value="1"/>
</dbReference>
<keyword evidence="8" id="KW-0539">Nucleus</keyword>
<evidence type="ECO:0000256" key="4">
    <source>
        <dbReference type="ARBA" id="ARBA00023015"/>
    </source>
</evidence>
<evidence type="ECO:0000259" key="10">
    <source>
        <dbReference type="PROSITE" id="PS00434"/>
    </source>
</evidence>
<dbReference type="InterPro" id="IPR036390">
    <property type="entry name" value="WH_DNA-bd_sf"/>
</dbReference>
<feature type="domain" description="HSF-type DNA-binding" evidence="10">
    <location>
        <begin position="61"/>
        <end position="85"/>
    </location>
</feature>
<evidence type="ECO:0000256" key="2">
    <source>
        <dbReference type="ARBA" id="ARBA00011233"/>
    </source>
</evidence>
<evidence type="ECO:0000256" key="8">
    <source>
        <dbReference type="ARBA" id="ARBA00023242"/>
    </source>
</evidence>
<dbReference type="PROSITE" id="PS00434">
    <property type="entry name" value="HSF_DOMAIN"/>
    <property type="match status" value="1"/>
</dbReference>
<dbReference type="GO" id="GO:0003700">
    <property type="term" value="F:DNA-binding transcription factor activity"/>
    <property type="evidence" value="ECO:0007669"/>
    <property type="project" value="InterPro"/>
</dbReference>
<keyword evidence="4" id="KW-0805">Transcription regulation</keyword>
<reference evidence="11" key="1">
    <citation type="journal article" date="2013" name="Genome Biol.">
        <title>Reference genomes and transcriptomes of Nicotiana sylvestris and Nicotiana tomentosiformis.</title>
        <authorList>
            <person name="Sierro N."/>
            <person name="Battey J.N."/>
            <person name="Ouadi S."/>
            <person name="Bovet L."/>
            <person name="Goepfert S."/>
            <person name="Bakaher N."/>
            <person name="Peitsch M.C."/>
            <person name="Ivanov N.V."/>
        </authorList>
    </citation>
    <scope>NUCLEOTIDE SEQUENCE [LARGE SCALE GENOMIC DNA]</scope>
</reference>
<dbReference type="GO" id="GO:0006357">
    <property type="term" value="P:regulation of transcription by RNA polymerase II"/>
    <property type="evidence" value="ECO:0007669"/>
    <property type="project" value="TreeGrafter"/>
</dbReference>
<dbReference type="eggNOG" id="KOG0627">
    <property type="taxonomic scope" value="Eukaryota"/>
</dbReference>
<dbReference type="SUPFAM" id="SSF46785">
    <property type="entry name" value="Winged helix' DNA-binding domain"/>
    <property type="match status" value="1"/>
</dbReference>
<dbReference type="SMART" id="SM00415">
    <property type="entry name" value="HSF"/>
    <property type="match status" value="1"/>
</dbReference>
<evidence type="ECO:0000313" key="11">
    <source>
        <dbReference type="Proteomes" id="UP000189701"/>
    </source>
</evidence>
<keyword evidence="11" id="KW-1185">Reference proteome</keyword>
<dbReference type="GO" id="GO:0005634">
    <property type="term" value="C:nucleus"/>
    <property type="evidence" value="ECO:0007669"/>
    <property type="project" value="UniProtKB-SubCell"/>
</dbReference>
<dbReference type="STRING" id="4096.A0A1U7Y849"/>
<evidence type="ECO:0000256" key="3">
    <source>
        <dbReference type="ARBA" id="ARBA00022553"/>
    </source>
</evidence>
<sequence>MSSSEMISTVQDCQRAIMAAPFLTKTYQLVDDQSSNHIVSWGENDTTFVVWKPLEFAKDLLPNYFKHNNFSSFVRQLNTYGFKKIVPDRCEFSNENFKKGQKHLLCKIQRRKSTTQQLHHLKPYHENITKNILYQPKTQNNPSTDDFLLLTLTQDNQRLRKRNNLLLSELAHMKNLYNNIIYFIQNYVKPVDQKSCLFLLNEGLNLRVNDHRHDHQVNIEDEEPKSSSVKLFGVSLCGKKRLHHQLIDQEVLEC</sequence>
<evidence type="ECO:0000256" key="1">
    <source>
        <dbReference type="ARBA" id="ARBA00004123"/>
    </source>
</evidence>
<reference evidence="12" key="2">
    <citation type="submission" date="2025-08" db="UniProtKB">
        <authorList>
            <consortium name="RefSeq"/>
        </authorList>
    </citation>
    <scope>IDENTIFICATION</scope>
    <source>
        <tissue evidence="12">Leaf</tissue>
    </source>
</reference>
<keyword evidence="6" id="KW-0238">DNA-binding</keyword>
<dbReference type="Proteomes" id="UP000189701">
    <property type="component" value="Unplaced"/>
</dbReference>
<dbReference type="GO" id="GO:0000978">
    <property type="term" value="F:RNA polymerase II cis-regulatory region sequence-specific DNA binding"/>
    <property type="evidence" value="ECO:0007669"/>
    <property type="project" value="TreeGrafter"/>
</dbReference>
<dbReference type="AlphaFoldDB" id="A0A1U7Y849"/>
<comment type="subcellular location">
    <subcellularLocation>
        <location evidence="1">Nucleus</location>
    </subcellularLocation>
</comment>
<comment type="similarity">
    <text evidence="9">Belongs to the HSF family.</text>
</comment>
<dbReference type="FunFam" id="1.10.10.10:FF:000037">
    <property type="entry name" value="Heat stress transcription factor B-4"/>
    <property type="match status" value="1"/>
</dbReference>
<keyword evidence="7" id="KW-0804">Transcription</keyword>
<dbReference type="Pfam" id="PF00447">
    <property type="entry name" value="HSF_DNA-bind"/>
    <property type="match status" value="1"/>
</dbReference>
<evidence type="ECO:0000256" key="5">
    <source>
        <dbReference type="ARBA" id="ARBA00023016"/>
    </source>
</evidence>
<evidence type="ECO:0000256" key="6">
    <source>
        <dbReference type="ARBA" id="ARBA00023125"/>
    </source>
</evidence>
<proteinExistence type="inferred from homology"/>
<organism evidence="11 12">
    <name type="scientific">Nicotiana sylvestris</name>
    <name type="common">Wood tobacco</name>
    <name type="synonym">South American tobacco</name>
    <dbReference type="NCBI Taxonomy" id="4096"/>
    <lineage>
        <taxon>Eukaryota</taxon>
        <taxon>Viridiplantae</taxon>
        <taxon>Streptophyta</taxon>
        <taxon>Embryophyta</taxon>
        <taxon>Tracheophyta</taxon>
        <taxon>Spermatophyta</taxon>
        <taxon>Magnoliopsida</taxon>
        <taxon>eudicotyledons</taxon>
        <taxon>Gunneridae</taxon>
        <taxon>Pentapetalae</taxon>
        <taxon>asterids</taxon>
        <taxon>lamiids</taxon>
        <taxon>Solanales</taxon>
        <taxon>Solanaceae</taxon>
        <taxon>Nicotianoideae</taxon>
        <taxon>Nicotianeae</taxon>
        <taxon>Nicotiana</taxon>
    </lineage>
</organism>
<evidence type="ECO:0000256" key="7">
    <source>
        <dbReference type="ARBA" id="ARBA00023163"/>
    </source>
</evidence>
<dbReference type="PANTHER" id="PTHR10015:SF304">
    <property type="entry name" value="HEAT STRESS TRANSCRIPTION FACTOR B-4B"/>
    <property type="match status" value="1"/>
</dbReference>
<name>A0A1U7Y849_NICSY</name>
<keyword evidence="3" id="KW-0597">Phosphoprotein</keyword>
<gene>
    <name evidence="12" type="primary">LOC104241757</name>
</gene>
<comment type="subunit">
    <text evidence="2">Homotrimer.</text>
</comment>
<dbReference type="RefSeq" id="XP_009794990.1">
    <property type="nucleotide sequence ID" value="XM_009796688.1"/>
</dbReference>
<protein>
    <submittedName>
        <fullName evidence="12">Heat stress transcription factor B-4-like</fullName>
    </submittedName>
</protein>
<dbReference type="InterPro" id="IPR000232">
    <property type="entry name" value="HSF_DNA-bd"/>
</dbReference>
<evidence type="ECO:0000313" key="12">
    <source>
        <dbReference type="RefSeq" id="XP_009794990.1"/>
    </source>
</evidence>